<keyword evidence="2" id="KW-1185">Reference proteome</keyword>
<accession>A0A5J4KY37</accession>
<dbReference type="EMBL" id="BKZW01000003">
    <property type="protein sequence ID" value="GER91059.1"/>
    <property type="molecule type" value="Genomic_DNA"/>
</dbReference>
<sequence>MTDHIIFIHGVNTRESRVEPTYADNLIHLLLRKNESQAEQLDLNMIPLYWGDVTKQDEEMLLDMYQRSPLWKKMNFTAIRSNQLLQFTGDAALFISRYDGVRVIERLRLQTIAGLNKNGLMVIKPGDRLHLVTHSMGTVILFDALFSARWDPEKTSDYQGVQQIRQIIFGLDPKMGQGLTLCSIHTMGSPISLYSLIMIKNSNGVDDSIPNTHDITPKLQQLLTALYAVLQRRLPWRNYIHPGDPVAYPLEDLLAMMIDPSQQILDIKDILTQEPGLLDRLLNTATLGELAEIVLSGGRSHSSYWNSEVVANEIFDTIQKSASIIP</sequence>
<gene>
    <name evidence="1" type="ORF">KDW_52210</name>
</gene>
<dbReference type="Proteomes" id="UP000326912">
    <property type="component" value="Unassembled WGS sequence"/>
</dbReference>
<organism evidence="1 2">
    <name type="scientific">Dictyobacter vulcani</name>
    <dbReference type="NCBI Taxonomy" id="2607529"/>
    <lineage>
        <taxon>Bacteria</taxon>
        <taxon>Bacillati</taxon>
        <taxon>Chloroflexota</taxon>
        <taxon>Ktedonobacteria</taxon>
        <taxon>Ktedonobacterales</taxon>
        <taxon>Dictyobacteraceae</taxon>
        <taxon>Dictyobacter</taxon>
    </lineage>
</organism>
<reference evidence="1 2" key="1">
    <citation type="submission" date="2019-10" db="EMBL/GenBank/DDBJ databases">
        <title>Dictyobacter vulcani sp. nov., within the class Ktedonobacteria, isolated from soil of volcanic Mt. Zao.</title>
        <authorList>
            <person name="Zheng Y."/>
            <person name="Wang C.M."/>
            <person name="Sakai Y."/>
            <person name="Abe K."/>
            <person name="Yokota A."/>
            <person name="Yabe S."/>
        </authorList>
    </citation>
    <scope>NUCLEOTIDE SEQUENCE [LARGE SCALE GENOMIC DNA]</scope>
    <source>
        <strain evidence="1 2">W12</strain>
    </source>
</reference>
<dbReference type="AlphaFoldDB" id="A0A5J4KY37"/>
<comment type="caution">
    <text evidence="1">The sequence shown here is derived from an EMBL/GenBank/DDBJ whole genome shotgun (WGS) entry which is preliminary data.</text>
</comment>
<evidence type="ECO:0000313" key="2">
    <source>
        <dbReference type="Proteomes" id="UP000326912"/>
    </source>
</evidence>
<proteinExistence type="predicted"/>
<name>A0A5J4KY37_9CHLR</name>
<dbReference type="RefSeq" id="WP_151758750.1">
    <property type="nucleotide sequence ID" value="NZ_BKZW01000003.1"/>
</dbReference>
<evidence type="ECO:0000313" key="1">
    <source>
        <dbReference type="EMBL" id="GER91059.1"/>
    </source>
</evidence>
<protein>
    <submittedName>
        <fullName evidence="1">Uncharacterized protein</fullName>
    </submittedName>
</protein>